<dbReference type="Proteomes" id="UP000260790">
    <property type="component" value="Unassembled WGS sequence"/>
</dbReference>
<evidence type="ECO:0000313" key="2">
    <source>
        <dbReference type="Proteomes" id="UP000260790"/>
    </source>
</evidence>
<dbReference type="AlphaFoldDB" id="A0A8B2YWJ0"/>
<comment type="caution">
    <text evidence="1">The sequence shown here is derived from an EMBL/GenBank/DDBJ whole genome shotgun (WGS) entry which is preliminary data.</text>
</comment>
<gene>
    <name evidence="1" type="ORF">DXD09_11125</name>
</gene>
<sequence length="116" mass="13790">MKMPLLWCFWMCRIITYIKPKTLKETIVVVKIDDKYFVGTINGLTFKREAVNRGIYFGYRRIEVCGKIIGTVDLFGPINMYNVISWFQSETEQEQLAFILTRPGCYLPQWYEKDEK</sequence>
<reference evidence="1 2" key="1">
    <citation type="submission" date="2018-08" db="EMBL/GenBank/DDBJ databases">
        <title>A genome reference for cultivated species of the human gut microbiota.</title>
        <authorList>
            <person name="Zou Y."/>
            <person name="Xue W."/>
            <person name="Luo G."/>
        </authorList>
    </citation>
    <scope>NUCLEOTIDE SEQUENCE [LARGE SCALE GENOMIC DNA]</scope>
    <source>
        <strain evidence="1 2">TF10-9AT</strain>
    </source>
</reference>
<organism evidence="1 2">
    <name type="scientific">Ligilactobacillus ruminis</name>
    <dbReference type="NCBI Taxonomy" id="1623"/>
    <lineage>
        <taxon>Bacteria</taxon>
        <taxon>Bacillati</taxon>
        <taxon>Bacillota</taxon>
        <taxon>Bacilli</taxon>
        <taxon>Lactobacillales</taxon>
        <taxon>Lactobacillaceae</taxon>
        <taxon>Ligilactobacillus</taxon>
    </lineage>
</organism>
<evidence type="ECO:0000313" key="1">
    <source>
        <dbReference type="EMBL" id="RGK43962.1"/>
    </source>
</evidence>
<proteinExistence type="predicted"/>
<protein>
    <submittedName>
        <fullName evidence="1">Uncharacterized protein</fullName>
    </submittedName>
</protein>
<dbReference type="EMBL" id="QSQR01000015">
    <property type="protein sequence ID" value="RGK43962.1"/>
    <property type="molecule type" value="Genomic_DNA"/>
</dbReference>
<name>A0A8B2YWJ0_9LACO</name>
<accession>A0A8B2YWJ0</accession>